<evidence type="ECO:0000256" key="6">
    <source>
        <dbReference type="ARBA" id="ARBA00022692"/>
    </source>
</evidence>
<evidence type="ECO:0000256" key="2">
    <source>
        <dbReference type="ARBA" id="ARBA00004651"/>
    </source>
</evidence>
<accession>A0A5C7FP13</accession>
<dbReference type="InterPro" id="IPR025199">
    <property type="entry name" value="FtsK_4TM"/>
</dbReference>
<feature type="compositionally biased region" description="Basic and acidic residues" evidence="17">
    <location>
        <begin position="308"/>
        <end position="317"/>
    </location>
</feature>
<feature type="region of interest" description="Disordered" evidence="17">
    <location>
        <begin position="801"/>
        <end position="820"/>
    </location>
</feature>
<feature type="region of interest" description="Disordered" evidence="17">
    <location>
        <begin position="302"/>
        <end position="324"/>
    </location>
</feature>
<dbReference type="Pfam" id="PF13491">
    <property type="entry name" value="FtsK_4TM"/>
    <property type="match status" value="1"/>
</dbReference>
<keyword evidence="11" id="KW-0238">DNA-binding</keyword>
<keyword evidence="9 16" id="KW-0067">ATP-binding</keyword>
<gene>
    <name evidence="20" type="ORF">FVD38_20720</name>
</gene>
<dbReference type="InterPro" id="IPR041027">
    <property type="entry name" value="FtsK_alpha"/>
</dbReference>
<dbReference type="Pfam" id="PF17854">
    <property type="entry name" value="FtsK_alpha"/>
    <property type="match status" value="1"/>
</dbReference>
<dbReference type="Pfam" id="PF01580">
    <property type="entry name" value="FtsK_SpoIIIE"/>
    <property type="match status" value="1"/>
</dbReference>
<dbReference type="Proteomes" id="UP000321413">
    <property type="component" value="Unassembled WGS sequence"/>
</dbReference>
<evidence type="ECO:0000256" key="3">
    <source>
        <dbReference type="ARBA" id="ARBA00006474"/>
    </source>
</evidence>
<evidence type="ECO:0000256" key="12">
    <source>
        <dbReference type="ARBA" id="ARBA00023136"/>
    </source>
</evidence>
<dbReference type="SUPFAM" id="SSF46785">
    <property type="entry name" value="Winged helix' DNA-binding domain"/>
    <property type="match status" value="1"/>
</dbReference>
<dbReference type="SMART" id="SM00382">
    <property type="entry name" value="AAA"/>
    <property type="match status" value="1"/>
</dbReference>
<dbReference type="InterPro" id="IPR036388">
    <property type="entry name" value="WH-like_DNA-bd_sf"/>
</dbReference>
<dbReference type="InterPro" id="IPR050206">
    <property type="entry name" value="FtsK/SpoIIIE/SftA"/>
</dbReference>
<dbReference type="AlphaFoldDB" id="A0A5C7FP13"/>
<evidence type="ECO:0000256" key="1">
    <source>
        <dbReference type="ARBA" id="ARBA00004533"/>
    </source>
</evidence>
<keyword evidence="13" id="KW-0131">Cell cycle</keyword>
<name>A0A5C7FP13_9BURK</name>
<evidence type="ECO:0000256" key="9">
    <source>
        <dbReference type="ARBA" id="ARBA00022840"/>
    </source>
</evidence>
<dbReference type="InterPro" id="IPR036390">
    <property type="entry name" value="WH_DNA-bd_sf"/>
</dbReference>
<evidence type="ECO:0000256" key="14">
    <source>
        <dbReference type="ARBA" id="ARBA00024784"/>
    </source>
</evidence>
<dbReference type="CDD" id="cd01127">
    <property type="entry name" value="TrwB_TraG_TraD_VirD4"/>
    <property type="match status" value="1"/>
</dbReference>
<keyword evidence="4" id="KW-1003">Cell membrane</keyword>
<evidence type="ECO:0000256" key="15">
    <source>
        <dbReference type="ARBA" id="ARBA00025923"/>
    </source>
</evidence>
<feature type="binding site" evidence="16">
    <location>
        <begin position="481"/>
        <end position="488"/>
    </location>
    <ligand>
        <name>ATP</name>
        <dbReference type="ChEBI" id="CHEBI:30616"/>
    </ligand>
</feature>
<dbReference type="PANTHER" id="PTHR22683">
    <property type="entry name" value="SPORULATION PROTEIN RELATED"/>
    <property type="match status" value="1"/>
</dbReference>
<evidence type="ECO:0000256" key="5">
    <source>
        <dbReference type="ARBA" id="ARBA00022618"/>
    </source>
</evidence>
<dbReference type="EMBL" id="VPFD01000026">
    <property type="protein sequence ID" value="TXF97433.1"/>
    <property type="molecule type" value="Genomic_DNA"/>
</dbReference>
<protein>
    <submittedName>
        <fullName evidence="20">DNA translocase FtsK</fullName>
    </submittedName>
</protein>
<dbReference type="SMART" id="SM00843">
    <property type="entry name" value="Ftsk_gamma"/>
    <property type="match status" value="1"/>
</dbReference>
<evidence type="ECO:0000256" key="10">
    <source>
        <dbReference type="ARBA" id="ARBA00022989"/>
    </source>
</evidence>
<evidence type="ECO:0000313" key="21">
    <source>
        <dbReference type="Proteomes" id="UP000321413"/>
    </source>
</evidence>
<dbReference type="FunFam" id="3.40.50.300:FF:000209">
    <property type="entry name" value="Cell division protein FtsK"/>
    <property type="match status" value="1"/>
</dbReference>
<evidence type="ECO:0000256" key="11">
    <source>
        <dbReference type="ARBA" id="ARBA00023125"/>
    </source>
</evidence>
<dbReference type="Gene3D" id="3.40.50.300">
    <property type="entry name" value="P-loop containing nucleotide triphosphate hydrolases"/>
    <property type="match status" value="1"/>
</dbReference>
<keyword evidence="21" id="KW-1185">Reference proteome</keyword>
<dbReference type="GO" id="GO:0005886">
    <property type="term" value="C:plasma membrane"/>
    <property type="evidence" value="ECO:0007669"/>
    <property type="project" value="UniProtKB-SubCell"/>
</dbReference>
<dbReference type="InterPro" id="IPR027417">
    <property type="entry name" value="P-loop_NTPase"/>
</dbReference>
<evidence type="ECO:0000256" key="17">
    <source>
        <dbReference type="SAM" id="MobiDB-lite"/>
    </source>
</evidence>
<comment type="subunit">
    <text evidence="15">Homohexamer. Forms a ring that surrounds DNA.</text>
</comment>
<feature type="transmembrane region" description="Helical" evidence="18">
    <location>
        <begin position="78"/>
        <end position="102"/>
    </location>
</feature>
<keyword evidence="12 18" id="KW-0472">Membrane</keyword>
<comment type="function">
    <text evidence="14">Essential cell division protein that coordinates cell division and chromosome segregation. The N-terminus is involved in assembly of the cell-division machinery. The C-terminus functions as a DNA motor that moves dsDNA in an ATP-dependent manner towards the dif recombination site, which is located within the replication terminus region. Translocation stops specifically at Xer-dif sites, where FtsK interacts with the Xer recombinase, allowing activation of chromosome unlinking by recombination. FtsK orienting polar sequences (KOPS) guide the direction of DNA translocation. FtsK can remove proteins from DNA as it translocates, but translocation stops specifically at XerCD-dif site, thereby preventing removal of XerC and XerD from dif.</text>
</comment>
<dbReference type="PROSITE" id="PS50901">
    <property type="entry name" value="FTSK"/>
    <property type="match status" value="1"/>
</dbReference>
<evidence type="ECO:0000256" key="18">
    <source>
        <dbReference type="SAM" id="Phobius"/>
    </source>
</evidence>
<organism evidence="20 21">
    <name type="scientific">Massilia arenae</name>
    <dbReference type="NCBI Taxonomy" id="2603288"/>
    <lineage>
        <taxon>Bacteria</taxon>
        <taxon>Pseudomonadati</taxon>
        <taxon>Pseudomonadota</taxon>
        <taxon>Betaproteobacteria</taxon>
        <taxon>Burkholderiales</taxon>
        <taxon>Oxalobacteraceae</taxon>
        <taxon>Telluria group</taxon>
        <taxon>Massilia</taxon>
    </lineage>
</organism>
<evidence type="ECO:0000256" key="16">
    <source>
        <dbReference type="PROSITE-ProRule" id="PRU00289"/>
    </source>
</evidence>
<evidence type="ECO:0000313" key="20">
    <source>
        <dbReference type="EMBL" id="TXF97433.1"/>
    </source>
</evidence>
<dbReference type="GO" id="GO:0003677">
    <property type="term" value="F:DNA binding"/>
    <property type="evidence" value="ECO:0007669"/>
    <property type="project" value="UniProtKB-KW"/>
</dbReference>
<feature type="transmembrane region" description="Helical" evidence="18">
    <location>
        <begin position="38"/>
        <end position="58"/>
    </location>
</feature>
<keyword evidence="10 18" id="KW-1133">Transmembrane helix</keyword>
<feature type="transmembrane region" description="Helical" evidence="18">
    <location>
        <begin position="168"/>
        <end position="198"/>
    </location>
</feature>
<evidence type="ECO:0000259" key="19">
    <source>
        <dbReference type="PROSITE" id="PS50901"/>
    </source>
</evidence>
<evidence type="ECO:0000256" key="7">
    <source>
        <dbReference type="ARBA" id="ARBA00022741"/>
    </source>
</evidence>
<evidence type="ECO:0000256" key="8">
    <source>
        <dbReference type="ARBA" id="ARBA00022829"/>
    </source>
</evidence>
<feature type="domain" description="FtsK" evidence="19">
    <location>
        <begin position="464"/>
        <end position="673"/>
    </location>
</feature>
<evidence type="ECO:0000256" key="4">
    <source>
        <dbReference type="ARBA" id="ARBA00022475"/>
    </source>
</evidence>
<dbReference type="PANTHER" id="PTHR22683:SF41">
    <property type="entry name" value="DNA TRANSLOCASE FTSK"/>
    <property type="match status" value="1"/>
</dbReference>
<dbReference type="Gene3D" id="1.10.10.10">
    <property type="entry name" value="Winged helix-like DNA-binding domain superfamily/Winged helix DNA-binding domain"/>
    <property type="match status" value="1"/>
</dbReference>
<keyword evidence="5" id="KW-0132">Cell division</keyword>
<comment type="subcellular location">
    <subcellularLocation>
        <location evidence="1">Cell inner membrane</location>
    </subcellularLocation>
    <subcellularLocation>
        <location evidence="2">Cell membrane</location>
        <topology evidence="2">Multi-pass membrane protein</topology>
    </subcellularLocation>
</comment>
<dbReference type="InterPro" id="IPR018541">
    <property type="entry name" value="Ftsk_gamma"/>
</dbReference>
<reference evidence="20 21" key="1">
    <citation type="submission" date="2019-08" db="EMBL/GenBank/DDBJ databases">
        <title>Massilia golmudensis sp. nov., isolated from sand in the Qinghai-Tibetan Plateau.</title>
        <authorList>
            <person name="Zhang B."/>
        </authorList>
    </citation>
    <scope>NUCLEOTIDE SEQUENCE [LARGE SCALE GENOMIC DNA]</scope>
    <source>
        <strain evidence="20 21">GEM5</strain>
    </source>
</reference>
<dbReference type="Gene3D" id="3.30.980.40">
    <property type="match status" value="1"/>
</dbReference>
<proteinExistence type="inferred from homology"/>
<keyword evidence="6 18" id="KW-0812">Transmembrane</keyword>
<dbReference type="SUPFAM" id="SSF52540">
    <property type="entry name" value="P-loop containing nucleoside triphosphate hydrolases"/>
    <property type="match status" value="1"/>
</dbReference>
<dbReference type="GO" id="GO:0005524">
    <property type="term" value="F:ATP binding"/>
    <property type="evidence" value="ECO:0007669"/>
    <property type="project" value="UniProtKB-UniRule"/>
</dbReference>
<comment type="similarity">
    <text evidence="3">Belongs to the FtsK/SpoIIIE/SftA family.</text>
</comment>
<keyword evidence="7 16" id="KW-0547">Nucleotide-binding</keyword>
<dbReference type="GO" id="GO:0007059">
    <property type="term" value="P:chromosome segregation"/>
    <property type="evidence" value="ECO:0007669"/>
    <property type="project" value="UniProtKB-KW"/>
</dbReference>
<evidence type="ECO:0000256" key="13">
    <source>
        <dbReference type="ARBA" id="ARBA00023306"/>
    </source>
</evidence>
<dbReference type="Pfam" id="PF09397">
    <property type="entry name" value="FtsK_gamma"/>
    <property type="match status" value="1"/>
</dbReference>
<comment type="caution">
    <text evidence="20">The sequence shown here is derived from an EMBL/GenBank/DDBJ whole genome shotgun (WGS) entry which is preliminary data.</text>
</comment>
<dbReference type="InterPro" id="IPR002543">
    <property type="entry name" value="FtsK_dom"/>
</dbReference>
<sequence>MSKNSQASTSGYTRTQASAAARRPLPGRLARLLSEARWIAGAVAFLYFVLILLSYSKLDPGWSHANVVPRIANLGGRAGAWLSDLLLFIFGFSAWWWGVIFLRQVWRGWRRLTDKLGTKVEEPHHGEMYVRWIGFALMFAGSVGLEYLRMWSWDVELPRAPGGVLGQLIGHASHVAFGSTGATLLLLLLFFLGFSLFFQVSWLAVAERIGAVVDGTFDWFRLRMEDIEDRRHGEAAAVKRDEVVVHERAKFTEKHADKPIPVVKAEPSLELAQPAPKAAAAPSSASLPSAQAVAPTIKIEPQMVSVPKSERAEKERQSPLFQDLNGDSGLPPLGLLDDAPAAQETVSIETLEFTSRLIEKKLSDFGVEAKVVAAYPGPVVTRYEIEPATGVKGSQIVNLARDLARSLSLTSIRVVETIPGKNYMALELPNPKRQIVRLTEIVGSKVYGDSPSSLTVALGKDIAGKPVVADLAKMPHLLVAGTTGSGKSVGINATILSLLYKSDPADVRLILIDPKMLEMSVYEGIPHLLAPVVTDMRQAGHALNWAVNEMERRYKLMSKLGVRNLAGYNAKILEAAKREEHIPNPFSITPDAPEPLEKLPTIVIIIDELADLMMVVGKKVEELIARIAQKARAAGIHLILATQRPSVDVITGLIKANIPTRIAFQVSSKIDSRTILDQMGAETLLGMGDMLYMPPGTGLPVRVHGAFVSDEEVHRVVKHLQEQGAPNYIEGILEGGTLEEGGADGAVAGEGGGESDAMYDQAVQVVLKNRKASISLVQRHLRIGYNRAARLIEQMEQNGMVSPMQSNGNRDILVPTASAE</sequence>
<dbReference type="InterPro" id="IPR003593">
    <property type="entry name" value="AAA+_ATPase"/>
</dbReference>
<dbReference type="RefSeq" id="WP_147936537.1">
    <property type="nucleotide sequence ID" value="NZ_VPFD01000026.1"/>
</dbReference>
<keyword evidence="8" id="KW-0159">Chromosome partition</keyword>
<dbReference type="GO" id="GO:0051301">
    <property type="term" value="P:cell division"/>
    <property type="evidence" value="ECO:0007669"/>
    <property type="project" value="UniProtKB-KW"/>
</dbReference>